<dbReference type="GO" id="GO:0004190">
    <property type="term" value="F:aspartic-type endopeptidase activity"/>
    <property type="evidence" value="ECO:0007669"/>
    <property type="project" value="UniProtKB-KW"/>
</dbReference>
<dbReference type="CDD" id="cd00303">
    <property type="entry name" value="retropepsin_like"/>
    <property type="match status" value="1"/>
</dbReference>
<dbReference type="SMART" id="SM00298">
    <property type="entry name" value="CHROMO"/>
    <property type="match status" value="1"/>
</dbReference>
<keyword evidence="13" id="KW-0695">RNA-directed DNA polymerase</keyword>
<dbReference type="InterPro" id="IPR021109">
    <property type="entry name" value="Peptidase_aspartic_dom_sf"/>
</dbReference>
<dbReference type="FunFam" id="3.30.420.10:FF:000032">
    <property type="entry name" value="Retrovirus-related Pol polyprotein from transposon 297-like Protein"/>
    <property type="match status" value="1"/>
</dbReference>
<dbReference type="SUPFAM" id="SSF56672">
    <property type="entry name" value="DNA/RNA polymerases"/>
    <property type="match status" value="1"/>
</dbReference>
<evidence type="ECO:0000256" key="16">
    <source>
        <dbReference type="ARBA" id="ARBA00023172"/>
    </source>
</evidence>
<dbReference type="FunFam" id="1.10.340.70:FF:000001">
    <property type="entry name" value="Retrovirus-related Pol polyprotein from transposon gypsy-like Protein"/>
    <property type="match status" value="1"/>
</dbReference>
<dbReference type="Pfam" id="PF00078">
    <property type="entry name" value="RVT_1"/>
    <property type="match status" value="1"/>
</dbReference>
<evidence type="ECO:0000259" key="21">
    <source>
        <dbReference type="PROSITE" id="PS50994"/>
    </source>
</evidence>
<keyword evidence="2" id="KW-0645">Protease</keyword>
<reference evidence="22" key="1">
    <citation type="submission" date="2022-07" db="EMBL/GenBank/DDBJ databases">
        <title>Genome Sequence of Physisporinus lineatus.</title>
        <authorList>
            <person name="Buettner E."/>
        </authorList>
    </citation>
    <scope>NUCLEOTIDE SEQUENCE</scope>
    <source>
        <strain evidence="22">VT162</strain>
    </source>
</reference>
<evidence type="ECO:0000256" key="1">
    <source>
        <dbReference type="ARBA" id="ARBA00012493"/>
    </source>
</evidence>
<feature type="coiled-coil region" evidence="17">
    <location>
        <begin position="1366"/>
        <end position="1393"/>
    </location>
</feature>
<dbReference type="PANTHER" id="PTHR37984">
    <property type="entry name" value="PROTEIN CBG26694"/>
    <property type="match status" value="1"/>
</dbReference>
<dbReference type="SUPFAM" id="SSF54160">
    <property type="entry name" value="Chromo domain-like"/>
    <property type="match status" value="1"/>
</dbReference>
<dbReference type="InterPro" id="IPR012337">
    <property type="entry name" value="RNaseH-like_sf"/>
</dbReference>
<dbReference type="EMBL" id="JANAWD010000829">
    <property type="protein sequence ID" value="KAJ3475596.1"/>
    <property type="molecule type" value="Genomic_DNA"/>
</dbReference>
<evidence type="ECO:0000256" key="12">
    <source>
        <dbReference type="ARBA" id="ARBA00022908"/>
    </source>
</evidence>
<dbReference type="Proteomes" id="UP001212997">
    <property type="component" value="Unassembled WGS sequence"/>
</dbReference>
<keyword evidence="10" id="KW-0460">Magnesium</keyword>
<dbReference type="EC" id="2.7.7.49" evidence="1"/>
<dbReference type="Gene3D" id="1.10.340.70">
    <property type="match status" value="1"/>
</dbReference>
<evidence type="ECO:0000256" key="7">
    <source>
        <dbReference type="ARBA" id="ARBA00022750"/>
    </source>
</evidence>
<keyword evidence="5" id="KW-0540">Nuclease</keyword>
<dbReference type="GO" id="GO:0003964">
    <property type="term" value="F:RNA-directed DNA polymerase activity"/>
    <property type="evidence" value="ECO:0007669"/>
    <property type="project" value="UniProtKB-KW"/>
</dbReference>
<dbReference type="InterPro" id="IPR000477">
    <property type="entry name" value="RT_dom"/>
</dbReference>
<feature type="domain" description="Reverse transcriptase" evidence="20">
    <location>
        <begin position="615"/>
        <end position="794"/>
    </location>
</feature>
<dbReference type="GO" id="GO:0015074">
    <property type="term" value="P:DNA integration"/>
    <property type="evidence" value="ECO:0007669"/>
    <property type="project" value="UniProtKB-KW"/>
</dbReference>
<evidence type="ECO:0000256" key="11">
    <source>
        <dbReference type="ARBA" id="ARBA00022884"/>
    </source>
</evidence>
<keyword evidence="14" id="KW-0239">DNA-directed DNA polymerase</keyword>
<dbReference type="GO" id="GO:0006508">
    <property type="term" value="P:proteolysis"/>
    <property type="evidence" value="ECO:0007669"/>
    <property type="project" value="UniProtKB-KW"/>
</dbReference>
<dbReference type="GO" id="GO:0003723">
    <property type="term" value="F:RNA binding"/>
    <property type="evidence" value="ECO:0007669"/>
    <property type="project" value="UniProtKB-KW"/>
</dbReference>
<comment type="caution">
    <text evidence="22">The sequence shown here is derived from an EMBL/GenBank/DDBJ whole genome shotgun (WGS) entry which is preliminary data.</text>
</comment>
<dbReference type="CDD" id="cd09274">
    <property type="entry name" value="RNase_HI_RT_Ty3"/>
    <property type="match status" value="1"/>
</dbReference>
<sequence>MGRPTRSSLGKATDLNSPLYDFERFLGAFKERFQNKALVDKKTREINSLVQTGSCASYTSRFAEILAYLDISEETMFIYYRKVLKPDLLKALAYNSNKPTQFEAFTELAIEIDEDLWSVEQDIKEHERERRFQHRTHNPHPGCRPHPAPYHPPPPPPVPFPAHHPQPSTSHDVVPMEVDAVRRGPLTEAEKQRRRDLGLCLYCGGANHFAGVCPNKSSKARAFAKASPRTQAPVPEAKSHVRSTNGKWHELPVSLAPIYIFSNHIRENPKNSDHFFISVSLHFPNRKPLHTFALLDSGATASCISLDFANRHSLPRRLKDEPVPVTAVDDRPISSGLVTHDVITSLSIRSHSEVIALGIVSVPFPIILGLDWLRRHDPDISFAQNQLALSCCGADSNSPISALGKGFGLAQVNPVPASLNASCTTAIGLGLGLNHGSLVSSFDSVMSVGHQSPSTNPHQSDTPSPGIGPGQTRNPDSPDPSTSSPSLNISFVNSSRFRKYAKHGETALLWYHPKGTPGYNIASLDLDASSSDIPPENQSPVPSPPSDDYLQHIPSKYHNYASVFSPTEVDNLPPHRPGFDASIEIDESKTPPFGPIYRLSQPEREALFTYIESNLKKGFIRRSTSPAAAPILFVRKKNGDLRLCVDYRGLNSITKRNRYPLPLIDDLLDRAQGCKVFSVLDLKNAFNLIRVKEGEEWKTAFRTHLGLFEYTVMPMGLTNAPSIFQAFIQDTLRDLLDVICVVYLDDILIFSRTQKDHDHHVAMVLERLQKAGLYANAKKCTFDQSEVEYLGYHLSADGVKMSPKKLDTISEWPVPKSVKDVQSFLGFTNFYRRFIDNYAKIVLPLNTLTRKKSRDNPFSFPPDALSAFETLKHAFTSSPVLRHFDPALPTTLSTDASDFAIAGIVHQPDEHGFLHPCAYRSRKLSPSEINYEIYDKELLAIIDSFRDFRAWLIGTTDPISVVSDHKNLEYFMTSRVLNRRQARWSMFLSEFNFRLDYAPGIKNVSDSPSRRPDYAPREGDDVLKCQEKVLLTSTHTERLFRTSPTSSASSAVSGLPTPAISVSALTSLCIDNSELLEQFKEAYKNDTEWRDAKSHGNEDFQLEGNIVFHKGRVFVPSSLRSEILHSRHDALVAGHPGRARTLGLVSRDFSWPGMNTYVRNYVQACDVCARIKAPRHKPYGLLQPLDIPSRPWKSISMDFIVKLPISHGYDSIWVVCDRLTRAAHFIPTNETIDAPGLARLFLDRVFRYHGLPDSIVSDRGSIFVSQFWKELTALLRINLRTSTAYHPQTDGLTERTNQTIEAYLRAFCSYQQDDWVDYLPLGEFAFNNNENSSTKQTPFFANYAFHPTFSPQLSDRTTVPAATDLAHRLDRLHEELRAELRDAQDRQAKYYNRKVLDSPSYQPDQLMWLLRRNIKTTRPSDKLDHRRLGPFPIDRAISPFAYRLRLPSYLSRLHPVFHVSLLEPYSDPSDFHTHADPDPFLVVDSDFPPISSILDSRKLGQRYEYLVHWKDTSPDEDSWLPLSDIPTSYNELLERFHRRHSRAPRPHQLLIARSVPTDTSVIPPNMTKNPPQPMNNDPSSSSAPQAQPMNTPRRSSPPPAPVPNLVNEYVPPTQTTTLRGRVVRPAPRLDPLIPGR</sequence>
<dbReference type="CDD" id="cd01647">
    <property type="entry name" value="RT_LTR"/>
    <property type="match status" value="1"/>
</dbReference>
<dbReference type="InterPro" id="IPR041588">
    <property type="entry name" value="Integrase_H2C2"/>
</dbReference>
<dbReference type="GO" id="GO:0006338">
    <property type="term" value="P:chromatin remodeling"/>
    <property type="evidence" value="ECO:0007669"/>
    <property type="project" value="UniProtKB-ARBA"/>
</dbReference>
<dbReference type="Gene3D" id="2.40.70.10">
    <property type="entry name" value="Acid Proteases"/>
    <property type="match status" value="1"/>
</dbReference>
<feature type="region of interest" description="Disordered" evidence="18">
    <location>
        <begin position="522"/>
        <end position="545"/>
    </location>
</feature>
<keyword evidence="16" id="KW-0233">DNA recombination</keyword>
<feature type="compositionally biased region" description="Low complexity" evidence="18">
    <location>
        <begin position="522"/>
        <end position="540"/>
    </location>
</feature>
<evidence type="ECO:0000259" key="19">
    <source>
        <dbReference type="PROSITE" id="PS50013"/>
    </source>
</evidence>
<feature type="region of interest" description="Disordered" evidence="18">
    <location>
        <begin position="127"/>
        <end position="171"/>
    </location>
</feature>
<dbReference type="Pfam" id="PF24626">
    <property type="entry name" value="SH3_Tf2-1"/>
    <property type="match status" value="1"/>
</dbReference>
<dbReference type="GO" id="GO:0003677">
    <property type="term" value="F:DNA binding"/>
    <property type="evidence" value="ECO:0007669"/>
    <property type="project" value="UniProtKB-KW"/>
</dbReference>
<dbReference type="InterPro" id="IPR016197">
    <property type="entry name" value="Chromo-like_dom_sf"/>
</dbReference>
<dbReference type="PANTHER" id="PTHR37984:SF5">
    <property type="entry name" value="PROTEIN NYNRIN-LIKE"/>
    <property type="match status" value="1"/>
</dbReference>
<evidence type="ECO:0000256" key="18">
    <source>
        <dbReference type="SAM" id="MobiDB-lite"/>
    </source>
</evidence>
<name>A0AAD5URE2_9APHY</name>
<dbReference type="PROSITE" id="PS50878">
    <property type="entry name" value="RT_POL"/>
    <property type="match status" value="1"/>
</dbReference>
<evidence type="ECO:0000256" key="13">
    <source>
        <dbReference type="ARBA" id="ARBA00022918"/>
    </source>
</evidence>
<dbReference type="Gene3D" id="3.30.70.270">
    <property type="match status" value="2"/>
</dbReference>
<evidence type="ECO:0000313" key="22">
    <source>
        <dbReference type="EMBL" id="KAJ3475596.1"/>
    </source>
</evidence>
<feature type="region of interest" description="Disordered" evidence="18">
    <location>
        <begin position="226"/>
        <end position="245"/>
    </location>
</feature>
<keyword evidence="23" id="KW-1185">Reference proteome</keyword>
<dbReference type="Pfam" id="PF17921">
    <property type="entry name" value="Integrase_H2C2"/>
    <property type="match status" value="1"/>
</dbReference>
<dbReference type="PROSITE" id="PS50013">
    <property type="entry name" value="CHROMO_2"/>
    <property type="match status" value="1"/>
</dbReference>
<keyword evidence="17" id="KW-0175">Coiled coil</keyword>
<dbReference type="Gene3D" id="2.40.50.40">
    <property type="match status" value="1"/>
</dbReference>
<feature type="compositionally biased region" description="Polar residues" evidence="18">
    <location>
        <begin position="446"/>
        <end position="463"/>
    </location>
</feature>
<keyword evidence="4" id="KW-0548">Nucleotidyltransferase</keyword>
<dbReference type="InterPro" id="IPR001584">
    <property type="entry name" value="Integrase_cat-core"/>
</dbReference>
<dbReference type="Pfam" id="PF17917">
    <property type="entry name" value="RT_RNaseH"/>
    <property type="match status" value="1"/>
</dbReference>
<keyword evidence="8" id="KW-0255">Endonuclease</keyword>
<dbReference type="Gene3D" id="3.10.10.10">
    <property type="entry name" value="HIV Type 1 Reverse Transcriptase, subunit A, domain 1"/>
    <property type="match status" value="1"/>
</dbReference>
<dbReference type="PROSITE" id="PS50994">
    <property type="entry name" value="INTEGRASE"/>
    <property type="match status" value="1"/>
</dbReference>
<evidence type="ECO:0000256" key="9">
    <source>
        <dbReference type="ARBA" id="ARBA00022801"/>
    </source>
</evidence>
<dbReference type="SUPFAM" id="SSF50630">
    <property type="entry name" value="Acid proteases"/>
    <property type="match status" value="1"/>
</dbReference>
<dbReference type="InterPro" id="IPR036397">
    <property type="entry name" value="RNaseH_sf"/>
</dbReference>
<dbReference type="GO" id="GO:0006310">
    <property type="term" value="P:DNA recombination"/>
    <property type="evidence" value="ECO:0007669"/>
    <property type="project" value="UniProtKB-KW"/>
</dbReference>
<dbReference type="GO" id="GO:0005634">
    <property type="term" value="C:nucleus"/>
    <property type="evidence" value="ECO:0007669"/>
    <property type="project" value="UniProtKB-ARBA"/>
</dbReference>
<evidence type="ECO:0000256" key="15">
    <source>
        <dbReference type="ARBA" id="ARBA00023125"/>
    </source>
</evidence>
<feature type="domain" description="Integrase catalytic" evidence="21">
    <location>
        <begin position="1187"/>
        <end position="1346"/>
    </location>
</feature>
<dbReference type="Gene3D" id="3.30.420.10">
    <property type="entry name" value="Ribonuclease H-like superfamily/Ribonuclease H"/>
    <property type="match status" value="1"/>
</dbReference>
<dbReference type="FunFam" id="3.30.70.270:FF:000026">
    <property type="entry name" value="Transposon Ty3-G Gag-Pol polyprotein"/>
    <property type="match status" value="1"/>
</dbReference>
<accession>A0AAD5URE2</accession>
<proteinExistence type="predicted"/>
<feature type="compositionally biased region" description="Pro residues" evidence="18">
    <location>
        <begin position="142"/>
        <end position="164"/>
    </location>
</feature>
<protein>
    <recommendedName>
        <fullName evidence="1">RNA-directed DNA polymerase</fullName>
        <ecNumber evidence="1">2.7.7.49</ecNumber>
    </recommendedName>
</protein>
<evidence type="ECO:0000256" key="5">
    <source>
        <dbReference type="ARBA" id="ARBA00022722"/>
    </source>
</evidence>
<evidence type="ECO:0000259" key="20">
    <source>
        <dbReference type="PROSITE" id="PS50878"/>
    </source>
</evidence>
<dbReference type="InterPro" id="IPR000953">
    <property type="entry name" value="Chromo/chromo_shadow_dom"/>
</dbReference>
<gene>
    <name evidence="22" type="ORF">NLI96_g11736</name>
</gene>
<keyword evidence="12" id="KW-0229">DNA integration</keyword>
<evidence type="ECO:0000256" key="6">
    <source>
        <dbReference type="ARBA" id="ARBA00022723"/>
    </source>
</evidence>
<keyword evidence="15" id="KW-0238">DNA-binding</keyword>
<evidence type="ECO:0000256" key="3">
    <source>
        <dbReference type="ARBA" id="ARBA00022679"/>
    </source>
</evidence>
<evidence type="ECO:0000256" key="2">
    <source>
        <dbReference type="ARBA" id="ARBA00022670"/>
    </source>
</evidence>
<evidence type="ECO:0000256" key="4">
    <source>
        <dbReference type="ARBA" id="ARBA00022695"/>
    </source>
</evidence>
<keyword evidence="11" id="KW-0694">RNA-binding</keyword>
<dbReference type="InterPro" id="IPR056924">
    <property type="entry name" value="SH3_Tf2-1"/>
</dbReference>
<dbReference type="InterPro" id="IPR041373">
    <property type="entry name" value="RT_RNaseH"/>
</dbReference>
<dbReference type="Pfam" id="PF00385">
    <property type="entry name" value="Chromo"/>
    <property type="match status" value="1"/>
</dbReference>
<organism evidence="22 23">
    <name type="scientific">Meripilus lineatus</name>
    <dbReference type="NCBI Taxonomy" id="2056292"/>
    <lineage>
        <taxon>Eukaryota</taxon>
        <taxon>Fungi</taxon>
        <taxon>Dikarya</taxon>
        <taxon>Basidiomycota</taxon>
        <taxon>Agaricomycotina</taxon>
        <taxon>Agaricomycetes</taxon>
        <taxon>Polyporales</taxon>
        <taxon>Meripilaceae</taxon>
        <taxon>Meripilus</taxon>
    </lineage>
</organism>
<keyword evidence="3" id="KW-0808">Transferase</keyword>
<feature type="compositionally biased region" description="Polar residues" evidence="18">
    <location>
        <begin position="1556"/>
        <end position="1577"/>
    </location>
</feature>
<dbReference type="GO" id="GO:0004519">
    <property type="term" value="F:endonuclease activity"/>
    <property type="evidence" value="ECO:0007669"/>
    <property type="project" value="UniProtKB-KW"/>
</dbReference>
<dbReference type="InterPro" id="IPR050951">
    <property type="entry name" value="Retrovirus_Pol_polyprotein"/>
</dbReference>
<dbReference type="CDD" id="cd00024">
    <property type="entry name" value="CD_CSD"/>
    <property type="match status" value="1"/>
</dbReference>
<keyword evidence="7" id="KW-0064">Aspartyl protease</keyword>
<dbReference type="InterPro" id="IPR043128">
    <property type="entry name" value="Rev_trsase/Diguanyl_cyclase"/>
</dbReference>
<keyword evidence="6" id="KW-0479">Metal-binding</keyword>
<keyword evidence="9" id="KW-0378">Hydrolase</keyword>
<evidence type="ECO:0000256" key="10">
    <source>
        <dbReference type="ARBA" id="ARBA00022842"/>
    </source>
</evidence>
<dbReference type="Pfam" id="PF08284">
    <property type="entry name" value="RVP_2"/>
    <property type="match status" value="1"/>
</dbReference>
<feature type="region of interest" description="Disordered" evidence="18">
    <location>
        <begin position="1554"/>
        <end position="1636"/>
    </location>
</feature>
<dbReference type="InterPro" id="IPR043502">
    <property type="entry name" value="DNA/RNA_pol_sf"/>
</dbReference>
<dbReference type="InterPro" id="IPR023780">
    <property type="entry name" value="Chromo_domain"/>
</dbReference>
<evidence type="ECO:0000256" key="14">
    <source>
        <dbReference type="ARBA" id="ARBA00022932"/>
    </source>
</evidence>
<feature type="compositionally biased region" description="Low complexity" evidence="18">
    <location>
        <begin position="1578"/>
        <end position="1594"/>
    </location>
</feature>
<feature type="region of interest" description="Disordered" evidence="18">
    <location>
        <begin position="446"/>
        <end position="488"/>
    </location>
</feature>
<dbReference type="GO" id="GO:0046872">
    <property type="term" value="F:metal ion binding"/>
    <property type="evidence" value="ECO:0007669"/>
    <property type="project" value="UniProtKB-KW"/>
</dbReference>
<dbReference type="SUPFAM" id="SSF53098">
    <property type="entry name" value="Ribonuclease H-like"/>
    <property type="match status" value="1"/>
</dbReference>
<evidence type="ECO:0000256" key="8">
    <source>
        <dbReference type="ARBA" id="ARBA00022759"/>
    </source>
</evidence>
<evidence type="ECO:0000256" key="17">
    <source>
        <dbReference type="SAM" id="Coils"/>
    </source>
</evidence>
<dbReference type="GO" id="GO:0003887">
    <property type="term" value="F:DNA-directed DNA polymerase activity"/>
    <property type="evidence" value="ECO:0007669"/>
    <property type="project" value="UniProtKB-KW"/>
</dbReference>
<feature type="domain" description="Chromo" evidence="19">
    <location>
        <begin position="1488"/>
        <end position="1548"/>
    </location>
</feature>
<evidence type="ECO:0000313" key="23">
    <source>
        <dbReference type="Proteomes" id="UP001212997"/>
    </source>
</evidence>